<dbReference type="Gene3D" id="3.30.70.330">
    <property type="match status" value="2"/>
</dbReference>
<feature type="compositionally biased region" description="Basic and acidic residues" evidence="7">
    <location>
        <begin position="130"/>
        <end position="139"/>
    </location>
</feature>
<feature type="region of interest" description="Disordered" evidence="7">
    <location>
        <begin position="177"/>
        <end position="231"/>
    </location>
</feature>
<dbReference type="InterPro" id="IPR012677">
    <property type="entry name" value="Nucleotide-bd_a/b_plait_sf"/>
</dbReference>
<evidence type="ECO:0000256" key="3">
    <source>
        <dbReference type="ARBA" id="ARBA00022737"/>
    </source>
</evidence>
<feature type="compositionally biased region" description="Acidic residues" evidence="7">
    <location>
        <begin position="119"/>
        <end position="129"/>
    </location>
</feature>
<dbReference type="AlphaFoldDB" id="A0A7S3RAB1"/>
<dbReference type="Pfam" id="PF00076">
    <property type="entry name" value="RRM_1"/>
    <property type="match status" value="2"/>
</dbReference>
<reference evidence="9" key="1">
    <citation type="submission" date="2021-01" db="EMBL/GenBank/DDBJ databases">
        <authorList>
            <person name="Corre E."/>
            <person name="Pelletier E."/>
            <person name="Niang G."/>
            <person name="Scheremetjew M."/>
            <person name="Finn R."/>
            <person name="Kale V."/>
            <person name="Holt S."/>
            <person name="Cochrane G."/>
            <person name="Meng A."/>
            <person name="Brown T."/>
            <person name="Cohen L."/>
        </authorList>
    </citation>
    <scope>NUCLEOTIDE SEQUENCE</scope>
    <source>
        <strain evidence="9">CCMP1320</strain>
    </source>
</reference>
<protein>
    <recommendedName>
        <fullName evidence="8">RRM domain-containing protein</fullName>
    </recommendedName>
</protein>
<evidence type="ECO:0000313" key="9">
    <source>
        <dbReference type="EMBL" id="CAE0507453.1"/>
    </source>
</evidence>
<keyword evidence="4 6" id="KW-0694">RNA-binding</keyword>
<feature type="compositionally biased region" description="Basic and acidic residues" evidence="7">
    <location>
        <begin position="205"/>
        <end position="214"/>
    </location>
</feature>
<dbReference type="SUPFAM" id="SSF54928">
    <property type="entry name" value="RNA-binding domain, RBD"/>
    <property type="match status" value="1"/>
</dbReference>
<dbReference type="GO" id="GO:0005684">
    <property type="term" value="C:U2-type spliceosomal complex"/>
    <property type="evidence" value="ECO:0007669"/>
    <property type="project" value="TreeGrafter"/>
</dbReference>
<evidence type="ECO:0000256" key="7">
    <source>
        <dbReference type="SAM" id="MobiDB-lite"/>
    </source>
</evidence>
<dbReference type="EMBL" id="HBIP01037302">
    <property type="protein sequence ID" value="CAE0507453.1"/>
    <property type="molecule type" value="Transcribed_RNA"/>
</dbReference>
<feature type="compositionally biased region" description="Basic and acidic residues" evidence="7">
    <location>
        <begin position="480"/>
        <end position="494"/>
    </location>
</feature>
<dbReference type="InterPro" id="IPR025640">
    <property type="entry name" value="GYF_2"/>
</dbReference>
<feature type="region of interest" description="Disordered" evidence="7">
    <location>
        <begin position="480"/>
        <end position="503"/>
    </location>
</feature>
<dbReference type="PANTHER" id="PTHR15608">
    <property type="entry name" value="SPLICING FACTOR U2AF-ASSOCIATED PROTEIN 2"/>
    <property type="match status" value="1"/>
</dbReference>
<keyword evidence="3" id="KW-0677">Repeat</keyword>
<proteinExistence type="inferred from homology"/>
<dbReference type="InterPro" id="IPR035979">
    <property type="entry name" value="RBD_domain_sf"/>
</dbReference>
<evidence type="ECO:0000256" key="4">
    <source>
        <dbReference type="ARBA" id="ARBA00022884"/>
    </source>
</evidence>
<evidence type="ECO:0000256" key="1">
    <source>
        <dbReference type="ARBA" id="ARBA00007747"/>
    </source>
</evidence>
<feature type="domain" description="RRM" evidence="8">
    <location>
        <begin position="371"/>
        <end position="456"/>
    </location>
</feature>
<organism evidence="9">
    <name type="scientific">Dunaliella tertiolecta</name>
    <name type="common">Green alga</name>
    <dbReference type="NCBI Taxonomy" id="3047"/>
    <lineage>
        <taxon>Eukaryota</taxon>
        <taxon>Viridiplantae</taxon>
        <taxon>Chlorophyta</taxon>
        <taxon>core chlorophytes</taxon>
        <taxon>Chlorophyceae</taxon>
        <taxon>CS clade</taxon>
        <taxon>Chlamydomonadales</taxon>
        <taxon>Dunaliellaceae</taxon>
        <taxon>Dunaliella</taxon>
    </lineage>
</organism>
<sequence length="503" mass="55331">MAASNAYFTVDPATQQPIGPYDRVSLQKLLADGYVKKETPLWKEGMPEWQPLAEIPELEPLVQVTEELHAKTSKKPAADPGDDLAAFKAEIQALEGKAGEGASEAEGAVDDKGKSGAETPEELEFEDDDGTKYVWDRSQRKYMPKATSAGAAPGYDPEMMTYVPEEEAIPSLDAAMKEEAGAEEAAATEERKRKGKEAGPSAEDDAAKANEHAAKKQKKGKGQPAPQPSEWFELKNNTNVYVAGLPLDVTMEEIHAAFSKFGLIKEDENKQPRIKMYRDRNTGQLKGDALVSFLKAPSVTLAVNLMDGTPLRPGDNQNMVVQPAKFEMKGERYQPAPKAQPSKKGRKAIVQRQEQRLGWGGYDDKAPPEKVTVIIYHMFGPKELSEDAEAAEDLEKEVLAEATKLGPVEKVRVFKDHPDGVVSIKYKKEEGAAACLEKMNGRFFGGRQLRTAMWDGITNFALVKVQETPEEEEARLERFARELEGQGDGKKLPEDQPQGGAMQ</sequence>
<dbReference type="Pfam" id="PF14237">
    <property type="entry name" value="GYF_2"/>
    <property type="match status" value="1"/>
</dbReference>
<dbReference type="PROSITE" id="PS50102">
    <property type="entry name" value="RRM"/>
    <property type="match status" value="2"/>
</dbReference>
<dbReference type="GO" id="GO:0000398">
    <property type="term" value="P:mRNA splicing, via spliceosome"/>
    <property type="evidence" value="ECO:0007669"/>
    <property type="project" value="InterPro"/>
</dbReference>
<dbReference type="GO" id="GO:0003723">
    <property type="term" value="F:RNA binding"/>
    <property type="evidence" value="ECO:0007669"/>
    <property type="project" value="UniProtKB-UniRule"/>
</dbReference>
<accession>A0A7S3RAB1</accession>
<dbReference type="PANTHER" id="PTHR15608:SF0">
    <property type="entry name" value="HIV TAT-SPECIFIC FACTOR 1"/>
    <property type="match status" value="1"/>
</dbReference>
<evidence type="ECO:0000256" key="6">
    <source>
        <dbReference type="PROSITE-ProRule" id="PRU00176"/>
    </source>
</evidence>
<keyword evidence="2" id="KW-0507">mRNA processing</keyword>
<dbReference type="CDD" id="cd12281">
    <property type="entry name" value="RRM1_TatSF1_like"/>
    <property type="match status" value="1"/>
</dbReference>
<dbReference type="FunFam" id="3.30.70.330:FF:000329">
    <property type="entry name" value="splicing factor U2AF-associated protein 2"/>
    <property type="match status" value="1"/>
</dbReference>
<evidence type="ECO:0000256" key="5">
    <source>
        <dbReference type="ARBA" id="ARBA00023187"/>
    </source>
</evidence>
<comment type="similarity">
    <text evidence="1">Belongs to the HTATSF1 family.</text>
</comment>
<dbReference type="FunFam" id="3.30.70.330:FF:000105">
    <property type="entry name" value="HIV Tat-specific factor 1 homolog"/>
    <property type="match status" value="1"/>
</dbReference>
<feature type="region of interest" description="Disordered" evidence="7">
    <location>
        <begin position="95"/>
        <end position="158"/>
    </location>
</feature>
<dbReference type="SMART" id="SM00360">
    <property type="entry name" value="RRM"/>
    <property type="match status" value="2"/>
</dbReference>
<dbReference type="GO" id="GO:0005686">
    <property type="term" value="C:U2 snRNP"/>
    <property type="evidence" value="ECO:0007669"/>
    <property type="project" value="TreeGrafter"/>
</dbReference>
<evidence type="ECO:0000259" key="8">
    <source>
        <dbReference type="PROSITE" id="PS50102"/>
    </source>
</evidence>
<dbReference type="InterPro" id="IPR034392">
    <property type="entry name" value="TatSF1-like_RRM1"/>
</dbReference>
<gene>
    <name evidence="9" type="ORF">DTER00134_LOCUS22530</name>
</gene>
<evidence type="ECO:0000256" key="2">
    <source>
        <dbReference type="ARBA" id="ARBA00022664"/>
    </source>
</evidence>
<name>A0A7S3RAB1_DUNTE</name>
<keyword evidence="5" id="KW-0508">mRNA splicing</keyword>
<feature type="domain" description="RRM" evidence="8">
    <location>
        <begin position="238"/>
        <end position="326"/>
    </location>
</feature>
<dbReference type="InterPro" id="IPR034393">
    <property type="entry name" value="TatSF1-like"/>
</dbReference>
<dbReference type="InterPro" id="IPR000504">
    <property type="entry name" value="RRM_dom"/>
</dbReference>